<proteinExistence type="inferred from homology"/>
<dbReference type="InterPro" id="IPR006700">
    <property type="entry name" value="RsmE"/>
</dbReference>
<keyword evidence="9 12" id="KW-0949">S-adenosyl-L-methionine</keyword>
<name>A0A9D1S439_9FIRM</name>
<evidence type="ECO:0000256" key="8">
    <source>
        <dbReference type="ARBA" id="ARBA00022679"/>
    </source>
</evidence>
<dbReference type="InterPro" id="IPR046887">
    <property type="entry name" value="RsmE_PUA-like"/>
</dbReference>
<dbReference type="PANTHER" id="PTHR30027:SF3">
    <property type="entry name" value="16S RRNA (URACIL(1498)-N(3))-METHYLTRANSFERASE"/>
    <property type="match status" value="1"/>
</dbReference>
<evidence type="ECO:0000256" key="7">
    <source>
        <dbReference type="ARBA" id="ARBA00022603"/>
    </source>
</evidence>
<evidence type="ECO:0000256" key="1">
    <source>
        <dbReference type="ARBA" id="ARBA00004496"/>
    </source>
</evidence>
<feature type="domain" description="Ribosomal RNA small subunit methyltransferase E PUA-like" evidence="14">
    <location>
        <begin position="20"/>
        <end position="53"/>
    </location>
</feature>
<evidence type="ECO:0000313" key="16">
    <source>
        <dbReference type="Proteomes" id="UP000824123"/>
    </source>
</evidence>
<keyword evidence="5 12" id="KW-0963">Cytoplasm</keyword>
<dbReference type="PIRSF" id="PIRSF015601">
    <property type="entry name" value="MTase_slr0722"/>
    <property type="match status" value="1"/>
</dbReference>
<keyword evidence="7 12" id="KW-0489">Methyltransferase</keyword>
<comment type="function">
    <text evidence="10 12">Specifically methylates the N3 position of the uracil ring of uridine 1498 (m3U1498) in 16S rRNA. Acts on the fully assembled 30S ribosomal subunit.</text>
</comment>
<dbReference type="Pfam" id="PF20260">
    <property type="entry name" value="PUA_4"/>
    <property type="match status" value="1"/>
</dbReference>
<dbReference type="InterPro" id="IPR029028">
    <property type="entry name" value="Alpha/beta_knot_MTases"/>
</dbReference>
<reference evidence="15" key="1">
    <citation type="submission" date="2020-10" db="EMBL/GenBank/DDBJ databases">
        <authorList>
            <person name="Gilroy R."/>
        </authorList>
    </citation>
    <scope>NUCLEOTIDE SEQUENCE</scope>
    <source>
        <strain evidence="15">ChiSxjej2B14-8506</strain>
    </source>
</reference>
<dbReference type="Pfam" id="PF04452">
    <property type="entry name" value="Methyltrans_RNA"/>
    <property type="match status" value="1"/>
</dbReference>
<evidence type="ECO:0000256" key="6">
    <source>
        <dbReference type="ARBA" id="ARBA00022552"/>
    </source>
</evidence>
<dbReference type="CDD" id="cd18084">
    <property type="entry name" value="RsmE-like"/>
    <property type="match status" value="1"/>
</dbReference>
<dbReference type="NCBIfam" id="TIGR00046">
    <property type="entry name" value="RsmE family RNA methyltransferase"/>
    <property type="match status" value="1"/>
</dbReference>
<dbReference type="GO" id="GO:0070475">
    <property type="term" value="P:rRNA base methylation"/>
    <property type="evidence" value="ECO:0007669"/>
    <property type="project" value="TreeGrafter"/>
</dbReference>
<accession>A0A9D1S439</accession>
<dbReference type="GO" id="GO:0005737">
    <property type="term" value="C:cytoplasm"/>
    <property type="evidence" value="ECO:0007669"/>
    <property type="project" value="UniProtKB-SubCell"/>
</dbReference>
<sequence length="247" mass="26477">MHRFYLPDAPTGEAGFECALSAEEAQHAGKVLRLKTGDEVECFDGRGHAWLCSLRFDGARATVCAREPLASNESPIRLTLYQGLPKLDKLDLIVQKATELGAWRIVPVGMARSVARVDGRDAERKRERWQRIAVEAAKQCGRALVPEVALPVSFDKVTADMAARELMLMPYELHQGRGLNAIAPGARDIGMLIGPEGGIAPEEAQAAQAVGALPVTLGPRILRTETAAIAALAMAMLRFGDAGGAVE</sequence>
<comment type="subcellular location">
    <subcellularLocation>
        <location evidence="1 12">Cytoplasm</location>
    </subcellularLocation>
</comment>
<organism evidence="15 16">
    <name type="scientific">Candidatus Fimadaptatus faecigallinarum</name>
    <dbReference type="NCBI Taxonomy" id="2840814"/>
    <lineage>
        <taxon>Bacteria</taxon>
        <taxon>Bacillati</taxon>
        <taxon>Bacillota</taxon>
        <taxon>Clostridia</taxon>
        <taxon>Eubacteriales</taxon>
        <taxon>Candidatus Fimadaptatus</taxon>
    </lineage>
</organism>
<dbReference type="PANTHER" id="PTHR30027">
    <property type="entry name" value="RIBOSOMAL RNA SMALL SUBUNIT METHYLTRANSFERASE E"/>
    <property type="match status" value="1"/>
</dbReference>
<evidence type="ECO:0000256" key="4">
    <source>
        <dbReference type="ARBA" id="ARBA00013673"/>
    </source>
</evidence>
<evidence type="ECO:0000259" key="14">
    <source>
        <dbReference type="Pfam" id="PF20260"/>
    </source>
</evidence>
<protein>
    <recommendedName>
        <fullName evidence="4 12">Ribosomal RNA small subunit methyltransferase E</fullName>
        <ecNumber evidence="3 12">2.1.1.193</ecNumber>
    </recommendedName>
</protein>
<gene>
    <name evidence="15" type="ORF">IAC59_00540</name>
</gene>
<dbReference type="SUPFAM" id="SSF88697">
    <property type="entry name" value="PUA domain-like"/>
    <property type="match status" value="1"/>
</dbReference>
<evidence type="ECO:0000256" key="11">
    <source>
        <dbReference type="ARBA" id="ARBA00047944"/>
    </source>
</evidence>
<evidence type="ECO:0000256" key="12">
    <source>
        <dbReference type="PIRNR" id="PIRNR015601"/>
    </source>
</evidence>
<comment type="caution">
    <text evidence="15">The sequence shown here is derived from an EMBL/GenBank/DDBJ whole genome shotgun (WGS) entry which is preliminary data.</text>
</comment>
<dbReference type="NCBIfam" id="NF008692">
    <property type="entry name" value="PRK11713.1-5"/>
    <property type="match status" value="1"/>
</dbReference>
<dbReference type="InterPro" id="IPR029026">
    <property type="entry name" value="tRNA_m1G_MTases_N"/>
</dbReference>
<evidence type="ECO:0000256" key="5">
    <source>
        <dbReference type="ARBA" id="ARBA00022490"/>
    </source>
</evidence>
<comment type="catalytic activity">
    <reaction evidence="11 12">
        <text>uridine(1498) in 16S rRNA + S-adenosyl-L-methionine = N(3)-methyluridine(1498) in 16S rRNA + S-adenosyl-L-homocysteine + H(+)</text>
        <dbReference type="Rhea" id="RHEA:42920"/>
        <dbReference type="Rhea" id="RHEA-COMP:10283"/>
        <dbReference type="Rhea" id="RHEA-COMP:10284"/>
        <dbReference type="ChEBI" id="CHEBI:15378"/>
        <dbReference type="ChEBI" id="CHEBI:57856"/>
        <dbReference type="ChEBI" id="CHEBI:59789"/>
        <dbReference type="ChEBI" id="CHEBI:65315"/>
        <dbReference type="ChEBI" id="CHEBI:74502"/>
        <dbReference type="EC" id="2.1.1.193"/>
    </reaction>
</comment>
<reference evidence="15" key="2">
    <citation type="journal article" date="2021" name="PeerJ">
        <title>Extensive microbial diversity within the chicken gut microbiome revealed by metagenomics and culture.</title>
        <authorList>
            <person name="Gilroy R."/>
            <person name="Ravi A."/>
            <person name="Getino M."/>
            <person name="Pursley I."/>
            <person name="Horton D.L."/>
            <person name="Alikhan N.F."/>
            <person name="Baker D."/>
            <person name="Gharbi K."/>
            <person name="Hall N."/>
            <person name="Watson M."/>
            <person name="Adriaenssens E.M."/>
            <person name="Foster-Nyarko E."/>
            <person name="Jarju S."/>
            <person name="Secka A."/>
            <person name="Antonio M."/>
            <person name="Oren A."/>
            <person name="Chaudhuri R.R."/>
            <person name="La Ragione R."/>
            <person name="Hildebrand F."/>
            <person name="Pallen M.J."/>
        </authorList>
    </citation>
    <scope>NUCLEOTIDE SEQUENCE</scope>
    <source>
        <strain evidence="15">ChiSxjej2B14-8506</strain>
    </source>
</reference>
<evidence type="ECO:0000313" key="15">
    <source>
        <dbReference type="EMBL" id="HIU45728.1"/>
    </source>
</evidence>
<dbReference type="EC" id="2.1.1.193" evidence="3 12"/>
<comment type="similarity">
    <text evidence="2 12">Belongs to the RNA methyltransferase RsmE family.</text>
</comment>
<dbReference type="InterPro" id="IPR046886">
    <property type="entry name" value="RsmE_MTase_dom"/>
</dbReference>
<evidence type="ECO:0000256" key="10">
    <source>
        <dbReference type="ARBA" id="ARBA00025699"/>
    </source>
</evidence>
<dbReference type="InterPro" id="IPR015947">
    <property type="entry name" value="PUA-like_sf"/>
</dbReference>
<dbReference type="SUPFAM" id="SSF75217">
    <property type="entry name" value="alpha/beta knot"/>
    <property type="match status" value="1"/>
</dbReference>
<dbReference type="Gene3D" id="3.40.1280.10">
    <property type="match status" value="1"/>
</dbReference>
<evidence type="ECO:0000256" key="3">
    <source>
        <dbReference type="ARBA" id="ARBA00012328"/>
    </source>
</evidence>
<dbReference type="AlphaFoldDB" id="A0A9D1S439"/>
<evidence type="ECO:0000259" key="13">
    <source>
        <dbReference type="Pfam" id="PF04452"/>
    </source>
</evidence>
<dbReference type="EMBL" id="DVNK01000005">
    <property type="protein sequence ID" value="HIU45728.1"/>
    <property type="molecule type" value="Genomic_DNA"/>
</dbReference>
<keyword evidence="8 12" id="KW-0808">Transferase</keyword>
<evidence type="ECO:0000256" key="2">
    <source>
        <dbReference type="ARBA" id="ARBA00005528"/>
    </source>
</evidence>
<dbReference type="GO" id="GO:0070042">
    <property type="term" value="F:rRNA (uridine-N3-)-methyltransferase activity"/>
    <property type="evidence" value="ECO:0007669"/>
    <property type="project" value="TreeGrafter"/>
</dbReference>
<keyword evidence="6 12" id="KW-0698">rRNA processing</keyword>
<feature type="domain" description="Ribosomal RNA small subunit methyltransferase E methyltransferase" evidence="13">
    <location>
        <begin position="72"/>
        <end position="235"/>
    </location>
</feature>
<dbReference type="Proteomes" id="UP000824123">
    <property type="component" value="Unassembled WGS sequence"/>
</dbReference>
<evidence type="ECO:0000256" key="9">
    <source>
        <dbReference type="ARBA" id="ARBA00022691"/>
    </source>
</evidence>